<evidence type="ECO:0000313" key="11">
    <source>
        <dbReference type="Proteomes" id="UP001368270"/>
    </source>
</evidence>
<name>A0ABU8QBC4_9RHOB</name>
<dbReference type="InterPro" id="IPR016161">
    <property type="entry name" value="Ald_DH/histidinol_DH"/>
</dbReference>
<accession>A0ABU8QBC4</accession>
<dbReference type="InterPro" id="IPR016163">
    <property type="entry name" value="Ald_DH_C"/>
</dbReference>
<dbReference type="GO" id="GO:0008802">
    <property type="term" value="F:betaine-aldehyde dehydrogenase (NAD+) activity"/>
    <property type="evidence" value="ECO:0007669"/>
    <property type="project" value="UniProtKB-EC"/>
</dbReference>
<sequence length="483" mass="51271">MTTQPTASHFINGAYVEDTSGTEIPVIFPATGEVIATVYSATPAIIDQALDAAKAAQKAWAKMTGTERGRILRRAADMIRERNHELSVLETYDTGKPLQETLVADATSGADALEYFGGLAATLTGEHIPMGEDWVYTVREALGVCVGIGAWNYPTQIACWKGAPALACGNAMIFKPSETTPLCALKVAEILHEAGLPAGLYNVVQGLGDVGASLVNDPRVDKVSLTGSVPTGKKVYAAAASGMKHVTMELGGKSPLIIFDDADIENAVGGAINGNFYSSGQVCSNGTRVFVHKNIKEVFLKRLSERLEGAVLGNPLDEAVNFGPMVSERQMGIVLDYIAKGKEEGARLISGGERVDMEGFFVAPTVFADVTDEMTIAQEEIFGPVMAVLDFDDEDDVIARANATDFGLSAGVFTRDLTRAHRVIGALEAGSCFINSYNDAPVEAPFGGVKASGVGRENSKEAIQHYSQVKSVYVRMGDVEAAF</sequence>
<dbReference type="InterPro" id="IPR011264">
    <property type="entry name" value="BADH"/>
</dbReference>
<feature type="binding site" evidence="6">
    <location>
        <position position="27"/>
    </location>
    <ligand>
        <name>K(+)</name>
        <dbReference type="ChEBI" id="CHEBI:29103"/>
        <label>1</label>
    </ligand>
</feature>
<keyword evidence="5 6" id="KW-0558">Oxidation</keyword>
<dbReference type="InterPro" id="IPR029510">
    <property type="entry name" value="Ald_DH_CS_GLU"/>
</dbReference>
<feature type="binding site" evidence="6">
    <location>
        <position position="93"/>
    </location>
    <ligand>
        <name>K(+)</name>
        <dbReference type="ChEBI" id="CHEBI:29103"/>
        <label>1</label>
    </ligand>
</feature>
<comment type="similarity">
    <text evidence="6 8">Belongs to the aldehyde dehydrogenase family.</text>
</comment>
<comment type="caution">
    <text evidence="10">The sequence shown here is derived from an EMBL/GenBank/DDBJ whole genome shotgun (WGS) entry which is preliminary data.</text>
</comment>
<proteinExistence type="inferred from homology"/>
<keyword evidence="1 6" id="KW-0479">Metal-binding</keyword>
<dbReference type="RefSeq" id="WP_339401808.1">
    <property type="nucleotide sequence ID" value="NZ_JBBGAZ010000001.1"/>
</dbReference>
<feature type="domain" description="Aldehyde dehydrogenase" evidence="9">
    <location>
        <begin position="15"/>
        <end position="472"/>
    </location>
</feature>
<feature type="binding site" evidence="6">
    <location>
        <begin position="149"/>
        <end position="151"/>
    </location>
    <ligand>
        <name>NAD(+)</name>
        <dbReference type="ChEBI" id="CHEBI:57540"/>
    </ligand>
</feature>
<dbReference type="Pfam" id="PF00171">
    <property type="entry name" value="Aldedh"/>
    <property type="match status" value="1"/>
</dbReference>
<protein>
    <recommendedName>
        <fullName evidence="6">Betaine aldehyde dehydrogenase</fullName>
        <shortName evidence="6">BADH</shortName>
        <ecNumber evidence="6">1.2.1.8</ecNumber>
    </recommendedName>
</protein>
<dbReference type="Proteomes" id="UP001368270">
    <property type="component" value="Unassembled WGS sequence"/>
</dbReference>
<dbReference type="EMBL" id="JBBGAZ010000001">
    <property type="protein sequence ID" value="MEJ5216716.1"/>
    <property type="molecule type" value="Genomic_DNA"/>
</dbReference>
<organism evidence="10 11">
    <name type="scientific">Cognatishimia coralii</name>
    <dbReference type="NCBI Taxonomy" id="3083254"/>
    <lineage>
        <taxon>Bacteria</taxon>
        <taxon>Pseudomonadati</taxon>
        <taxon>Pseudomonadota</taxon>
        <taxon>Alphaproteobacteria</taxon>
        <taxon>Rhodobacterales</taxon>
        <taxon>Paracoccaceae</taxon>
        <taxon>Cognatishimia</taxon>
    </lineage>
</organism>
<feature type="binding site" evidence="6">
    <location>
        <position position="380"/>
    </location>
    <ligand>
        <name>NAD(+)</name>
        <dbReference type="ChEBI" id="CHEBI:57540"/>
    </ligand>
</feature>
<dbReference type="InterPro" id="IPR016160">
    <property type="entry name" value="Ald_DH_CS_CYS"/>
</dbReference>
<keyword evidence="11" id="KW-1185">Reference proteome</keyword>
<feature type="active site" description="Charge relay system" evidence="6">
    <location>
        <position position="161"/>
    </location>
</feature>
<dbReference type="EC" id="1.2.1.8" evidence="6"/>
<dbReference type="InterPro" id="IPR015590">
    <property type="entry name" value="Aldehyde_DH_dom"/>
</dbReference>
<feature type="active site" description="Nucleophile" evidence="6">
    <location>
        <position position="283"/>
    </location>
</feature>
<dbReference type="Gene3D" id="3.40.309.10">
    <property type="entry name" value="Aldehyde Dehydrogenase, Chain A, domain 2"/>
    <property type="match status" value="1"/>
</dbReference>
<feature type="binding site" evidence="6">
    <location>
        <begin position="175"/>
        <end position="178"/>
    </location>
    <ligand>
        <name>NAD(+)</name>
        <dbReference type="ChEBI" id="CHEBI:57540"/>
    </ligand>
</feature>
<evidence type="ECO:0000256" key="5">
    <source>
        <dbReference type="ARBA" id="ARBA00023097"/>
    </source>
</evidence>
<dbReference type="HAMAP" id="MF_00804">
    <property type="entry name" value="BADH"/>
    <property type="match status" value="1"/>
</dbReference>
<evidence type="ECO:0000313" key="10">
    <source>
        <dbReference type="EMBL" id="MEJ5216716.1"/>
    </source>
</evidence>
<feature type="active site" evidence="7">
    <location>
        <position position="249"/>
    </location>
</feature>
<dbReference type="SUPFAM" id="SSF53720">
    <property type="entry name" value="ALDH-like"/>
    <property type="match status" value="1"/>
</dbReference>
<evidence type="ECO:0000259" key="9">
    <source>
        <dbReference type="Pfam" id="PF00171"/>
    </source>
</evidence>
<comment type="subunit">
    <text evidence="6">Dimer of dimers.</text>
</comment>
<comment type="caution">
    <text evidence="6">Lacks conserved residue(s) required for the propagation of feature annotation.</text>
</comment>
<evidence type="ECO:0000256" key="8">
    <source>
        <dbReference type="RuleBase" id="RU003345"/>
    </source>
</evidence>
<reference evidence="10 11" key="1">
    <citation type="submission" date="2024-03" db="EMBL/GenBank/DDBJ databases">
        <title>Cognatishimia coralii sp. nov., a marine bacterium isolated from coral surrounding seawater.</title>
        <authorList>
            <person name="Liu X."/>
            <person name="Liu S."/>
            <person name="Sun H."/>
            <person name="Zhang Y."/>
        </authorList>
    </citation>
    <scope>NUCLEOTIDE SEQUENCE [LARGE SCALE GENOMIC DNA]</scope>
    <source>
        <strain evidence="10 11">D5M38</strain>
    </source>
</reference>
<keyword evidence="4 6" id="KW-0520">NAD</keyword>
<comment type="catalytic activity">
    <reaction evidence="6">
        <text>betaine aldehyde + NAD(+) + H2O = glycine betaine + NADH + 2 H(+)</text>
        <dbReference type="Rhea" id="RHEA:15305"/>
        <dbReference type="ChEBI" id="CHEBI:15377"/>
        <dbReference type="ChEBI" id="CHEBI:15378"/>
        <dbReference type="ChEBI" id="CHEBI:15710"/>
        <dbReference type="ChEBI" id="CHEBI:17750"/>
        <dbReference type="ChEBI" id="CHEBI:57540"/>
        <dbReference type="ChEBI" id="CHEBI:57945"/>
        <dbReference type="EC" id="1.2.1.8"/>
    </reaction>
</comment>
<evidence type="ECO:0000256" key="2">
    <source>
        <dbReference type="ARBA" id="ARBA00022958"/>
    </source>
</evidence>
<evidence type="ECO:0000256" key="4">
    <source>
        <dbReference type="ARBA" id="ARBA00023027"/>
    </source>
</evidence>
<dbReference type="InterPro" id="IPR016162">
    <property type="entry name" value="Ald_DH_N"/>
</dbReference>
<evidence type="ECO:0000256" key="7">
    <source>
        <dbReference type="PROSITE-ProRule" id="PRU10007"/>
    </source>
</evidence>
<feature type="binding site" evidence="6">
    <location>
        <position position="251"/>
    </location>
    <ligand>
        <name>NAD(+)</name>
        <dbReference type="ChEBI" id="CHEBI:57540"/>
    </ligand>
</feature>
<feature type="binding site" evidence="6">
    <location>
        <position position="453"/>
    </location>
    <ligand>
        <name>K(+)</name>
        <dbReference type="ChEBI" id="CHEBI:29103"/>
        <label>2</label>
    </ligand>
</feature>
<evidence type="ECO:0000256" key="3">
    <source>
        <dbReference type="ARBA" id="ARBA00023002"/>
    </source>
</evidence>
<comment type="function">
    <text evidence="6">Involved in the biosynthesis of the osmoprotectant glycine betaine. Catalyzes the irreversible oxidation of betaine aldehyde to the corresponding acid.</text>
</comment>
<evidence type="ECO:0000256" key="1">
    <source>
        <dbReference type="ARBA" id="ARBA00022723"/>
    </source>
</evidence>
<comment type="cofactor">
    <cofactor evidence="6">
        <name>K(+)</name>
        <dbReference type="ChEBI" id="CHEBI:29103"/>
    </cofactor>
    <text evidence="6">Binds 2 potassium ions per subunit.</text>
</comment>
<feature type="active site" description="Charge relay system" evidence="6">
    <location>
        <position position="457"/>
    </location>
</feature>
<gene>
    <name evidence="6 10" type="primary">betB</name>
    <name evidence="10" type="ORF">WG622_00555</name>
</gene>
<dbReference type="PANTHER" id="PTHR11699">
    <property type="entry name" value="ALDEHYDE DEHYDROGENASE-RELATED"/>
    <property type="match status" value="1"/>
</dbReference>
<comment type="pathway">
    <text evidence="6">Amine and polyamine biosynthesis; betaine biosynthesis via choline pathway; betaine from betaine aldehyde: step 1/1.</text>
</comment>
<dbReference type="PROSITE" id="PS00687">
    <property type="entry name" value="ALDEHYDE_DEHYDR_GLU"/>
    <property type="match status" value="1"/>
</dbReference>
<dbReference type="NCBIfam" id="NF009725">
    <property type="entry name" value="PRK13252.1"/>
    <property type="match status" value="1"/>
</dbReference>
<feature type="binding site" evidence="6">
    <location>
        <position position="450"/>
    </location>
    <ligand>
        <name>K(+)</name>
        <dbReference type="ChEBI" id="CHEBI:29103"/>
        <label>2</label>
    </ligand>
</feature>
<keyword evidence="6" id="KW-0521">NADP</keyword>
<feature type="binding site" description="covalent" evidence="6">
    <location>
        <position position="283"/>
    </location>
    <ligand>
        <name>NAD(+)</name>
        <dbReference type="ChEBI" id="CHEBI:57540"/>
    </ligand>
</feature>
<keyword evidence="2 6" id="KW-0630">Potassium</keyword>
<dbReference type="PROSITE" id="PS00070">
    <property type="entry name" value="ALDEHYDE_DEHYDR_CYS"/>
    <property type="match status" value="1"/>
</dbReference>
<keyword evidence="3 6" id="KW-0560">Oxidoreductase</keyword>
<feature type="modified residue" description="Cysteine sulfenic acid (-SOH)" evidence="6">
    <location>
        <position position="283"/>
    </location>
</feature>
<evidence type="ECO:0000256" key="6">
    <source>
        <dbReference type="HAMAP-Rule" id="MF_00804"/>
    </source>
</evidence>
<feature type="active site" description="Proton acceptor" evidence="6">
    <location>
        <position position="249"/>
    </location>
</feature>
<dbReference type="NCBIfam" id="TIGR01804">
    <property type="entry name" value="BADH"/>
    <property type="match status" value="1"/>
</dbReference>
<dbReference type="Gene3D" id="3.40.605.10">
    <property type="entry name" value="Aldehyde Dehydrogenase, Chain A, domain 1"/>
    <property type="match status" value="1"/>
</dbReference>